<feature type="compositionally biased region" description="Acidic residues" evidence="1">
    <location>
        <begin position="269"/>
        <end position="279"/>
    </location>
</feature>
<reference evidence="2 3" key="1">
    <citation type="submission" date="2024-04" db="EMBL/GenBank/DDBJ databases">
        <title>genome sequences of Mucor flavus KT1a and Helicostylum pulchrum KT1b strains isolated from the surface of a dry-aged beef.</title>
        <authorList>
            <person name="Toyotome T."/>
            <person name="Hosono M."/>
            <person name="Torimaru M."/>
            <person name="Fukuda K."/>
            <person name="Mikami N."/>
        </authorList>
    </citation>
    <scope>NUCLEOTIDE SEQUENCE [LARGE SCALE GENOMIC DNA]</scope>
    <source>
        <strain evidence="2 3">KT1a</strain>
    </source>
</reference>
<feature type="region of interest" description="Disordered" evidence="1">
    <location>
        <begin position="262"/>
        <end position="286"/>
    </location>
</feature>
<dbReference type="Proteomes" id="UP001473302">
    <property type="component" value="Unassembled WGS sequence"/>
</dbReference>
<sequence>MHIGKDVINTSILSTLNRHCDPNFIAVAQIGSSISYNKDRTDVKALGEDCGEDAEDNIDKEDKFLMKAVSDYLPRAIQNTMEKKKKLEIESFDLFHYAFIVPSEWEEEMREDIVRPIFVQSGLISNEDHQDRLLFFSDIESICYGLRNKNLRHYSFKRGQNTILCRLSPDEEKVVVKFDLIRTTSARFNFSNSKLFPKIMKSSSVSVTNGGIEGPIKEFLRTNLFPVATDDGAVRKSLKSKLIPVDQDQLIEDAMEYINSWDINSSEKESEEEESEEEKSWELNVL</sequence>
<comment type="caution">
    <text evidence="2">The sequence shown here is derived from an EMBL/GenBank/DDBJ whole genome shotgun (WGS) entry which is preliminary data.</text>
</comment>
<evidence type="ECO:0000313" key="2">
    <source>
        <dbReference type="EMBL" id="GAA5815479.1"/>
    </source>
</evidence>
<name>A0ABP9Z8Q7_9FUNG</name>
<gene>
    <name evidence="2" type="ORF">MFLAVUS_008991</name>
</gene>
<dbReference type="EMBL" id="BAABUK010000026">
    <property type="protein sequence ID" value="GAA5815479.1"/>
    <property type="molecule type" value="Genomic_DNA"/>
</dbReference>
<evidence type="ECO:0000313" key="3">
    <source>
        <dbReference type="Proteomes" id="UP001473302"/>
    </source>
</evidence>
<accession>A0ABP9Z8Q7</accession>
<organism evidence="2 3">
    <name type="scientific">Mucor flavus</name>
    <dbReference type="NCBI Taxonomy" id="439312"/>
    <lineage>
        <taxon>Eukaryota</taxon>
        <taxon>Fungi</taxon>
        <taxon>Fungi incertae sedis</taxon>
        <taxon>Mucoromycota</taxon>
        <taxon>Mucoromycotina</taxon>
        <taxon>Mucoromycetes</taxon>
        <taxon>Mucorales</taxon>
        <taxon>Mucorineae</taxon>
        <taxon>Mucoraceae</taxon>
        <taxon>Mucor</taxon>
    </lineage>
</organism>
<protein>
    <submittedName>
        <fullName evidence="2">Uncharacterized protein</fullName>
    </submittedName>
</protein>
<evidence type="ECO:0000256" key="1">
    <source>
        <dbReference type="SAM" id="MobiDB-lite"/>
    </source>
</evidence>
<proteinExistence type="predicted"/>
<keyword evidence="3" id="KW-1185">Reference proteome</keyword>